<accession>A0AAU6Q2E8</accession>
<name>A0AAU6Q2E8_9DEIO</name>
<feature type="compositionally biased region" description="Pro residues" evidence="1">
    <location>
        <begin position="1"/>
        <end position="12"/>
    </location>
</feature>
<gene>
    <name evidence="2" type="ORF">WDJ50_13745</name>
</gene>
<dbReference type="Pfam" id="PF03692">
    <property type="entry name" value="CxxCxxCC"/>
    <property type="match status" value="1"/>
</dbReference>
<sequence>MAPRTPPRPTPLDSPARAPQGHPVTLPVQQAYARYERQAGQWIGQYQAKGGQVFCGAGCHFCCDMPIRVSLAEALITAQALTPAQARAFEKHARAVQQNARTAHDDEEFVQRHRFEISFCPLLDRATGACTQYEARPTRCRDTFSAFPAHFCACGTWESMSRREQAEYRREVARTPGTDGELHFIAPLEHLSEPVWAAASKAMRQAWGLEVWGDFWTVTTLARDPQFMARIQQRDGRGALAYAKGKGLAHPVTLEIG</sequence>
<feature type="region of interest" description="Disordered" evidence="1">
    <location>
        <begin position="1"/>
        <end position="23"/>
    </location>
</feature>
<dbReference type="AlphaFoldDB" id="A0AAU6Q2E8"/>
<reference evidence="2" key="1">
    <citation type="submission" date="2024-03" db="EMBL/GenBank/DDBJ databases">
        <title>Deinococcus weizhi sp. nov., isolated from human skin.</title>
        <authorList>
            <person name="Wei Z."/>
            <person name="Tian F."/>
            <person name="Yang C."/>
            <person name="Xin L.T."/>
            <person name="Wen Z.J."/>
            <person name="Lan K.C."/>
            <person name="Yu L."/>
            <person name="Zhe W."/>
            <person name="Dan F.D."/>
            <person name="Jun W."/>
            <person name="Rui Z."/>
            <person name="Yong X.J."/>
            <person name="Ting Y."/>
            <person name="Wei X."/>
            <person name="Xu Z.G."/>
            <person name="Xin Z."/>
            <person name="Dong F.G."/>
            <person name="Ni X.M."/>
            <person name="Zheng M.G."/>
            <person name="Chun Y."/>
            <person name="Qian W.X."/>
        </authorList>
    </citation>
    <scope>NUCLEOTIDE SEQUENCE</scope>
    <source>
        <strain evidence="2">VB142</strain>
    </source>
</reference>
<dbReference type="EMBL" id="CP149782">
    <property type="protein sequence ID" value="WYF44437.1"/>
    <property type="molecule type" value="Genomic_DNA"/>
</dbReference>
<evidence type="ECO:0000313" key="2">
    <source>
        <dbReference type="EMBL" id="WYF44437.1"/>
    </source>
</evidence>
<protein>
    <submittedName>
        <fullName evidence="2">YkgJ family cysteine cluster protein</fullName>
    </submittedName>
</protein>
<dbReference type="InterPro" id="IPR005358">
    <property type="entry name" value="Puta_zinc/iron-chelating_dom"/>
</dbReference>
<evidence type="ECO:0000256" key="1">
    <source>
        <dbReference type="SAM" id="MobiDB-lite"/>
    </source>
</evidence>
<proteinExistence type="predicted"/>
<dbReference type="RefSeq" id="WP_339095648.1">
    <property type="nucleotide sequence ID" value="NZ_CP149782.1"/>
</dbReference>
<organism evidence="2">
    <name type="scientific">Deinococcus sp. VB142</name>
    <dbReference type="NCBI Taxonomy" id="3112952"/>
    <lineage>
        <taxon>Bacteria</taxon>
        <taxon>Thermotogati</taxon>
        <taxon>Deinococcota</taxon>
        <taxon>Deinococci</taxon>
        <taxon>Deinococcales</taxon>
        <taxon>Deinococcaceae</taxon>
        <taxon>Deinococcus</taxon>
    </lineage>
</organism>